<dbReference type="STRING" id="1518501.CQ10_22545"/>
<evidence type="ECO:0000313" key="2">
    <source>
        <dbReference type="Proteomes" id="UP000051913"/>
    </source>
</evidence>
<reference evidence="1 2" key="1">
    <citation type="submission" date="2014-03" db="EMBL/GenBank/DDBJ databases">
        <title>Bradyrhizobium valentinum sp. nov., isolated from effective nodules of Lupinus mariae-josephae, a lupine endemic of basic-lime soils in Eastern Spain.</title>
        <authorList>
            <person name="Duran D."/>
            <person name="Rey L."/>
            <person name="Navarro A."/>
            <person name="Busquets A."/>
            <person name="Imperial J."/>
            <person name="Ruiz-Argueso T."/>
        </authorList>
    </citation>
    <scope>NUCLEOTIDE SEQUENCE [LARGE SCALE GENOMIC DNA]</scope>
    <source>
        <strain evidence="1 2">LmjM3</strain>
    </source>
</reference>
<gene>
    <name evidence="1" type="ORF">CP49_16535</name>
</gene>
<comment type="caution">
    <text evidence="1">The sequence shown here is derived from an EMBL/GenBank/DDBJ whole genome shotgun (WGS) entry which is preliminary data.</text>
</comment>
<dbReference type="OrthoDB" id="8231202at2"/>
<proteinExistence type="predicted"/>
<dbReference type="Proteomes" id="UP000051913">
    <property type="component" value="Unassembled WGS sequence"/>
</dbReference>
<sequence>MPLTRHDHAAQSGVLLQFPVRGEALLVRLADLLRSRIADRGLERDPLFLLISRCPGSRLSIDRTAYVEFLADRCVYCVAIEAQPDTRVTVETTDFDTVVKLVVQYVAERLSEKVFLEAAS</sequence>
<dbReference type="AlphaFoldDB" id="A0A0R3K544"/>
<keyword evidence="2" id="KW-1185">Reference proteome</keyword>
<evidence type="ECO:0000313" key="1">
    <source>
        <dbReference type="EMBL" id="KRQ90426.1"/>
    </source>
</evidence>
<organism evidence="1 2">
    <name type="scientific">Bradyrhizobium valentinum</name>
    <dbReference type="NCBI Taxonomy" id="1518501"/>
    <lineage>
        <taxon>Bacteria</taxon>
        <taxon>Pseudomonadati</taxon>
        <taxon>Pseudomonadota</taxon>
        <taxon>Alphaproteobacteria</taxon>
        <taxon>Hyphomicrobiales</taxon>
        <taxon>Nitrobacteraceae</taxon>
        <taxon>Bradyrhizobium</taxon>
    </lineage>
</organism>
<name>A0A0R3K544_9BRAD</name>
<dbReference type="EMBL" id="LLXX01000236">
    <property type="protein sequence ID" value="KRQ90426.1"/>
    <property type="molecule type" value="Genomic_DNA"/>
</dbReference>
<accession>A0A0R3K544</accession>
<protein>
    <submittedName>
        <fullName evidence="1">Uncharacterized protein</fullName>
    </submittedName>
</protein>